<dbReference type="CDD" id="cd00037">
    <property type="entry name" value="CLECT"/>
    <property type="match status" value="1"/>
</dbReference>
<dbReference type="GO" id="GO:0016020">
    <property type="term" value="C:membrane"/>
    <property type="evidence" value="ECO:0007669"/>
    <property type="project" value="InterPro"/>
</dbReference>
<dbReference type="InterPro" id="IPR038081">
    <property type="entry name" value="CalX-like_sf"/>
</dbReference>
<dbReference type="EMBL" id="MRZV01000001">
    <property type="protein sequence ID" value="PIK63007.1"/>
    <property type="molecule type" value="Genomic_DNA"/>
</dbReference>
<dbReference type="InterPro" id="IPR001304">
    <property type="entry name" value="C-type_lectin-like"/>
</dbReference>
<comment type="caution">
    <text evidence="5">The sequence shown here is derived from an EMBL/GenBank/DDBJ whole genome shotgun (WGS) entry which is preliminary data.</text>
</comment>
<dbReference type="SUPFAM" id="SSF141072">
    <property type="entry name" value="CalX-like"/>
    <property type="match status" value="1"/>
</dbReference>
<evidence type="ECO:0000313" key="5">
    <source>
        <dbReference type="EMBL" id="PIK63007.1"/>
    </source>
</evidence>
<dbReference type="OrthoDB" id="8935730at2759"/>
<dbReference type="InterPro" id="IPR016187">
    <property type="entry name" value="CTDL_fold"/>
</dbReference>
<feature type="domain" description="C-type lectin" evidence="4">
    <location>
        <begin position="438"/>
        <end position="516"/>
    </location>
</feature>
<evidence type="ECO:0000256" key="2">
    <source>
        <dbReference type="ARBA" id="ARBA00022737"/>
    </source>
</evidence>
<proteinExistence type="predicted"/>
<dbReference type="SUPFAM" id="SSF56436">
    <property type="entry name" value="C-type lectin-like"/>
    <property type="match status" value="1"/>
</dbReference>
<keyword evidence="3" id="KW-0106">Calcium</keyword>
<dbReference type="PROSITE" id="PS50041">
    <property type="entry name" value="C_TYPE_LECTIN_2"/>
    <property type="match status" value="1"/>
</dbReference>
<dbReference type="InterPro" id="IPR003644">
    <property type="entry name" value="Calx_beta"/>
</dbReference>
<dbReference type="Gene3D" id="3.10.100.10">
    <property type="entry name" value="Mannose-Binding Protein A, subunit A"/>
    <property type="match status" value="1"/>
</dbReference>
<accession>A0A2G8LRV7</accession>
<sequence length="522" mass="57956">MVAFVNFVVRHSFVTQSNDITDMTVAAAFKPHEISETISGTNLWRLGFFGARNMEGTGPRANEIHQLLPPAQRSQTAFPGQNLTFDASSRVNLNNIGPDQSFPFYCVEFAKNPLADPDFTFQVANDEVPAILCQNSQSLPRSAPEQETRPSALFTSVITRFQITRSPDDTIPSRATITVTLEPHPRTDVITGTNLWQLGFFGSRNSDGSGERKNESPQLLLPVQASQPLHPNEPFVLSVERLVNMAGIGPDESFPYLCVEFGKQPTASPEFLFLGSDEDQTIVLCENARDTKQVPDAFPEDLVAEPDLTEDPILIEFTTNDLIVQEDNDDVTINLNLNQINDREDLTISFRIRETNPASATSGKDFREETVSTTVPIGSQVASVTVRVLDDDQRERTETFVVEIDETTLPENVQVDGQNFITIHIEDSDCCSNEYFEMGEVCYRKVIELLNFDEAREVCQQDGAELASVSTPSKNSIVSDIANGQRCWVGAVVHGDEYTWLNGDPWSFSNWRKGGPIGPDVH</sequence>
<evidence type="ECO:0000256" key="1">
    <source>
        <dbReference type="ARBA" id="ARBA00022729"/>
    </source>
</evidence>
<dbReference type="Gene3D" id="2.60.40.2030">
    <property type="match status" value="1"/>
</dbReference>
<organism evidence="5 6">
    <name type="scientific">Stichopus japonicus</name>
    <name type="common">Sea cucumber</name>
    <dbReference type="NCBI Taxonomy" id="307972"/>
    <lineage>
        <taxon>Eukaryota</taxon>
        <taxon>Metazoa</taxon>
        <taxon>Echinodermata</taxon>
        <taxon>Eleutherozoa</taxon>
        <taxon>Echinozoa</taxon>
        <taxon>Holothuroidea</taxon>
        <taxon>Aspidochirotacea</taxon>
        <taxon>Aspidochirotida</taxon>
        <taxon>Stichopodidae</taxon>
        <taxon>Apostichopus</taxon>
    </lineage>
</organism>
<dbReference type="InterPro" id="IPR050111">
    <property type="entry name" value="C-type_lectin/snaclec_domain"/>
</dbReference>
<reference evidence="5 6" key="1">
    <citation type="journal article" date="2017" name="PLoS Biol.">
        <title>The sea cucumber genome provides insights into morphological evolution and visceral regeneration.</title>
        <authorList>
            <person name="Zhang X."/>
            <person name="Sun L."/>
            <person name="Yuan J."/>
            <person name="Sun Y."/>
            <person name="Gao Y."/>
            <person name="Zhang L."/>
            <person name="Li S."/>
            <person name="Dai H."/>
            <person name="Hamel J.F."/>
            <person name="Liu C."/>
            <person name="Yu Y."/>
            <person name="Liu S."/>
            <person name="Lin W."/>
            <person name="Guo K."/>
            <person name="Jin S."/>
            <person name="Xu P."/>
            <person name="Storey K.B."/>
            <person name="Huan P."/>
            <person name="Zhang T."/>
            <person name="Zhou Y."/>
            <person name="Zhang J."/>
            <person name="Lin C."/>
            <person name="Li X."/>
            <person name="Xing L."/>
            <person name="Huo D."/>
            <person name="Sun M."/>
            <person name="Wang L."/>
            <person name="Mercier A."/>
            <person name="Li F."/>
            <person name="Yang H."/>
            <person name="Xiang J."/>
        </authorList>
    </citation>
    <scope>NUCLEOTIDE SEQUENCE [LARGE SCALE GENOMIC DNA]</scope>
    <source>
        <strain evidence="5">Shaxun</strain>
        <tissue evidence="5">Muscle</tissue>
    </source>
</reference>
<protein>
    <recommendedName>
        <fullName evidence="4">C-type lectin domain-containing protein</fullName>
    </recommendedName>
</protein>
<gene>
    <name evidence="5" type="ORF">BSL78_00014</name>
</gene>
<evidence type="ECO:0000256" key="3">
    <source>
        <dbReference type="ARBA" id="ARBA00022837"/>
    </source>
</evidence>
<dbReference type="PANTHER" id="PTHR22803">
    <property type="entry name" value="MANNOSE, PHOSPHOLIPASE, LECTIN RECEPTOR RELATED"/>
    <property type="match status" value="1"/>
</dbReference>
<keyword evidence="2" id="KW-0677">Repeat</keyword>
<keyword evidence="6" id="KW-1185">Reference proteome</keyword>
<dbReference type="Proteomes" id="UP000230750">
    <property type="component" value="Unassembled WGS sequence"/>
</dbReference>
<dbReference type="Pfam" id="PF03160">
    <property type="entry name" value="Calx-beta"/>
    <property type="match status" value="1"/>
</dbReference>
<keyword evidence="1" id="KW-0732">Signal</keyword>
<name>A0A2G8LRV7_STIJA</name>
<dbReference type="Pfam" id="PF00059">
    <property type="entry name" value="Lectin_C"/>
    <property type="match status" value="1"/>
</dbReference>
<dbReference type="GO" id="GO:0007154">
    <property type="term" value="P:cell communication"/>
    <property type="evidence" value="ECO:0007669"/>
    <property type="project" value="InterPro"/>
</dbReference>
<dbReference type="InterPro" id="IPR016186">
    <property type="entry name" value="C-type_lectin-like/link_sf"/>
</dbReference>
<evidence type="ECO:0000313" key="6">
    <source>
        <dbReference type="Proteomes" id="UP000230750"/>
    </source>
</evidence>
<evidence type="ECO:0000259" key="4">
    <source>
        <dbReference type="PROSITE" id="PS50041"/>
    </source>
</evidence>
<dbReference type="AlphaFoldDB" id="A0A2G8LRV7"/>